<dbReference type="Proteomes" id="UP001416858">
    <property type="component" value="Unassembled WGS sequence"/>
</dbReference>
<dbReference type="InterPro" id="IPR006917">
    <property type="entry name" value="SOUL_heme-bd"/>
</dbReference>
<proteinExistence type="predicted"/>
<comment type="caution">
    <text evidence="1">The sequence shown here is derived from an EMBL/GenBank/DDBJ whole genome shotgun (WGS) entry which is preliminary data.</text>
</comment>
<sequence>MTKRKMSHITLILLVVVAGIFAWNLRAFAGYESAEYTVVETDGEFEIRDYPDLKLAATEMKRDSKGRDGSFMRLFGYISGGNEAKQKIEMTTPVFMEAGEEETKGQMGFVIPKQVASDGPPEPVSEAVKIRERKGGRFAVIRFSGIMNTETASEAEAKLRAWIEQKGLVAEQAAETAGYDPPFTPGPLRRNEVLIRLKSEAPADKS</sequence>
<gene>
    <name evidence="1" type="ORF">Rcae01_03008</name>
</gene>
<reference evidence="1 2" key="1">
    <citation type="submission" date="2024-02" db="EMBL/GenBank/DDBJ databases">
        <title>Rhodopirellula caenicola NBRC 110016.</title>
        <authorList>
            <person name="Ichikawa N."/>
            <person name="Katano-Makiyama Y."/>
            <person name="Hidaka K."/>
        </authorList>
    </citation>
    <scope>NUCLEOTIDE SEQUENCE [LARGE SCALE GENOMIC DNA]</scope>
    <source>
        <strain evidence="1 2">NBRC 110016</strain>
    </source>
</reference>
<dbReference type="Pfam" id="PF04832">
    <property type="entry name" value="SOUL"/>
    <property type="match status" value="1"/>
</dbReference>
<evidence type="ECO:0000313" key="2">
    <source>
        <dbReference type="Proteomes" id="UP001416858"/>
    </source>
</evidence>
<accession>A0ABP9VQX5</accession>
<organism evidence="1 2">
    <name type="scientific">Novipirellula caenicola</name>
    <dbReference type="NCBI Taxonomy" id="1536901"/>
    <lineage>
        <taxon>Bacteria</taxon>
        <taxon>Pseudomonadati</taxon>
        <taxon>Planctomycetota</taxon>
        <taxon>Planctomycetia</taxon>
        <taxon>Pirellulales</taxon>
        <taxon>Pirellulaceae</taxon>
        <taxon>Novipirellula</taxon>
    </lineage>
</organism>
<evidence type="ECO:0000313" key="1">
    <source>
        <dbReference type="EMBL" id="GAA5507552.1"/>
    </source>
</evidence>
<dbReference type="SUPFAM" id="SSF55136">
    <property type="entry name" value="Probable bacterial effector-binding domain"/>
    <property type="match status" value="1"/>
</dbReference>
<dbReference type="InterPro" id="IPR011256">
    <property type="entry name" value="Reg_factor_effector_dom_sf"/>
</dbReference>
<keyword evidence="2" id="KW-1185">Reference proteome</keyword>
<dbReference type="EMBL" id="BAABRO010000005">
    <property type="protein sequence ID" value="GAA5507552.1"/>
    <property type="molecule type" value="Genomic_DNA"/>
</dbReference>
<dbReference type="Gene3D" id="3.20.80.10">
    <property type="entry name" value="Regulatory factor, effector binding domain"/>
    <property type="match status" value="1"/>
</dbReference>
<dbReference type="PANTHER" id="PTHR11220">
    <property type="entry name" value="HEME-BINDING PROTEIN-RELATED"/>
    <property type="match status" value="1"/>
</dbReference>
<dbReference type="PANTHER" id="PTHR11220:SF1">
    <property type="entry name" value="HEME-BINDING PROTEIN 2"/>
    <property type="match status" value="1"/>
</dbReference>
<name>A0ABP9VQX5_9BACT</name>
<protein>
    <recommendedName>
        <fullName evidence="3">SOUL heme-binding protein</fullName>
    </recommendedName>
</protein>
<evidence type="ECO:0008006" key="3">
    <source>
        <dbReference type="Google" id="ProtNLM"/>
    </source>
</evidence>